<proteinExistence type="predicted"/>
<protein>
    <submittedName>
        <fullName evidence="1">Uncharacterized protein</fullName>
    </submittedName>
</protein>
<keyword evidence="2" id="KW-1185">Reference proteome</keyword>
<dbReference type="EMBL" id="JAHHUM010002385">
    <property type="protein sequence ID" value="KAK5603970.1"/>
    <property type="molecule type" value="Genomic_DNA"/>
</dbReference>
<accession>A0AAV9R7C7</accession>
<evidence type="ECO:0000313" key="1">
    <source>
        <dbReference type="EMBL" id="KAK5603970.1"/>
    </source>
</evidence>
<dbReference type="Proteomes" id="UP001311232">
    <property type="component" value="Unassembled WGS sequence"/>
</dbReference>
<name>A0AAV9R7C7_9TELE</name>
<gene>
    <name evidence="1" type="ORF">CRENBAI_025211</name>
</gene>
<reference evidence="1 2" key="1">
    <citation type="submission" date="2021-06" db="EMBL/GenBank/DDBJ databases">
        <authorList>
            <person name="Palmer J.M."/>
        </authorList>
    </citation>
    <scope>NUCLEOTIDE SEQUENCE [LARGE SCALE GENOMIC DNA]</scope>
    <source>
        <strain evidence="1 2">MEX-2019</strain>
        <tissue evidence="1">Muscle</tissue>
    </source>
</reference>
<organism evidence="1 2">
    <name type="scientific">Crenichthys baileyi</name>
    <name type="common">White River springfish</name>
    <dbReference type="NCBI Taxonomy" id="28760"/>
    <lineage>
        <taxon>Eukaryota</taxon>
        <taxon>Metazoa</taxon>
        <taxon>Chordata</taxon>
        <taxon>Craniata</taxon>
        <taxon>Vertebrata</taxon>
        <taxon>Euteleostomi</taxon>
        <taxon>Actinopterygii</taxon>
        <taxon>Neopterygii</taxon>
        <taxon>Teleostei</taxon>
        <taxon>Neoteleostei</taxon>
        <taxon>Acanthomorphata</taxon>
        <taxon>Ovalentaria</taxon>
        <taxon>Atherinomorphae</taxon>
        <taxon>Cyprinodontiformes</taxon>
        <taxon>Goodeidae</taxon>
        <taxon>Crenichthys</taxon>
    </lineage>
</organism>
<dbReference type="AlphaFoldDB" id="A0AAV9R7C7"/>
<evidence type="ECO:0000313" key="2">
    <source>
        <dbReference type="Proteomes" id="UP001311232"/>
    </source>
</evidence>
<sequence>MSLALKLDPVSVHGFTPQPSHWFIQPEPAWLSSLPGIVEKRTTTALCVPATASADSPEVLDQSVIRLQSVGFFPINCLDHILFWILNLIPRLRSDSWKLTVAFSSQDKCTPGKEEEIGKDGAVWTVVGEEESRGRRQSQNALTERQIQDAQTLFLCLVDAEMLIHIHDCSVAEARRVLGDDSSSDMSVDELNAFLALVYVREVKGGRNMELSSFWSD</sequence>
<comment type="caution">
    <text evidence="1">The sequence shown here is derived from an EMBL/GenBank/DDBJ whole genome shotgun (WGS) entry which is preliminary data.</text>
</comment>